<accession>A0AAE0TCH7</accession>
<feature type="region of interest" description="Disordered" evidence="1">
    <location>
        <begin position="17"/>
        <end position="43"/>
    </location>
</feature>
<organism evidence="2 3">
    <name type="scientific">Potamilus streckersoni</name>
    <dbReference type="NCBI Taxonomy" id="2493646"/>
    <lineage>
        <taxon>Eukaryota</taxon>
        <taxon>Metazoa</taxon>
        <taxon>Spiralia</taxon>
        <taxon>Lophotrochozoa</taxon>
        <taxon>Mollusca</taxon>
        <taxon>Bivalvia</taxon>
        <taxon>Autobranchia</taxon>
        <taxon>Heteroconchia</taxon>
        <taxon>Palaeoheterodonta</taxon>
        <taxon>Unionida</taxon>
        <taxon>Unionoidea</taxon>
        <taxon>Unionidae</taxon>
        <taxon>Ambleminae</taxon>
        <taxon>Lampsilini</taxon>
        <taxon>Potamilus</taxon>
    </lineage>
</organism>
<dbReference type="EMBL" id="JAEAOA010002232">
    <property type="protein sequence ID" value="KAK3607852.1"/>
    <property type="molecule type" value="Genomic_DNA"/>
</dbReference>
<name>A0AAE0TCH7_9BIVA</name>
<dbReference type="AlphaFoldDB" id="A0AAE0TCH7"/>
<reference evidence="2" key="1">
    <citation type="journal article" date="2021" name="Genome Biol. Evol.">
        <title>A High-Quality Reference Genome for a Parasitic Bivalve with Doubly Uniparental Inheritance (Bivalvia: Unionida).</title>
        <authorList>
            <person name="Smith C.H."/>
        </authorList>
    </citation>
    <scope>NUCLEOTIDE SEQUENCE</scope>
    <source>
        <strain evidence="2">CHS0354</strain>
    </source>
</reference>
<reference evidence="2" key="3">
    <citation type="submission" date="2023-05" db="EMBL/GenBank/DDBJ databases">
        <authorList>
            <person name="Smith C.H."/>
        </authorList>
    </citation>
    <scope>NUCLEOTIDE SEQUENCE</scope>
    <source>
        <strain evidence="2">CHS0354</strain>
        <tissue evidence="2">Mantle</tissue>
    </source>
</reference>
<feature type="compositionally biased region" description="Polar residues" evidence="1">
    <location>
        <begin position="25"/>
        <end position="36"/>
    </location>
</feature>
<sequence length="118" mass="13717">MQKQLIRRQQLTCKDEEYTRPLNGWKTNSDKVNSQAEHPPGDSNWRILERAYYKEEPTSPITSLKLIQSTKSPDKITNLKLEQKPTRWLPHNISPSNTQQLYKTTTTAISRITSPQHS</sequence>
<evidence type="ECO:0000256" key="1">
    <source>
        <dbReference type="SAM" id="MobiDB-lite"/>
    </source>
</evidence>
<comment type="caution">
    <text evidence="2">The sequence shown here is derived from an EMBL/GenBank/DDBJ whole genome shotgun (WGS) entry which is preliminary data.</text>
</comment>
<proteinExistence type="predicted"/>
<reference evidence="2" key="2">
    <citation type="journal article" date="2021" name="Genome Biol. Evol.">
        <title>Developing a high-quality reference genome for a parasitic bivalve with doubly uniparental inheritance (Bivalvia: Unionida).</title>
        <authorList>
            <person name="Smith C.H."/>
        </authorList>
    </citation>
    <scope>NUCLEOTIDE SEQUENCE</scope>
    <source>
        <strain evidence="2">CHS0354</strain>
        <tissue evidence="2">Mantle</tissue>
    </source>
</reference>
<protein>
    <submittedName>
        <fullName evidence="2">Uncharacterized protein</fullName>
    </submittedName>
</protein>
<dbReference type="Proteomes" id="UP001195483">
    <property type="component" value="Unassembled WGS sequence"/>
</dbReference>
<evidence type="ECO:0000313" key="3">
    <source>
        <dbReference type="Proteomes" id="UP001195483"/>
    </source>
</evidence>
<keyword evidence="3" id="KW-1185">Reference proteome</keyword>
<evidence type="ECO:0000313" key="2">
    <source>
        <dbReference type="EMBL" id="KAK3607852.1"/>
    </source>
</evidence>
<gene>
    <name evidence="2" type="ORF">CHS0354_038280</name>
</gene>